<dbReference type="InterPro" id="IPR027417">
    <property type="entry name" value="P-loop_NTPase"/>
</dbReference>
<keyword evidence="2" id="KW-1185">Reference proteome</keyword>
<dbReference type="EMBL" id="CAJNJA010034946">
    <property type="protein sequence ID" value="CAE7700363.1"/>
    <property type="molecule type" value="Genomic_DNA"/>
</dbReference>
<comment type="caution">
    <text evidence="1">The sequence shown here is derived from an EMBL/GenBank/DDBJ whole genome shotgun (WGS) entry which is preliminary data.</text>
</comment>
<feature type="non-terminal residue" evidence="1">
    <location>
        <position position="1"/>
    </location>
</feature>
<accession>A0A812WPJ1</accession>
<dbReference type="Proteomes" id="UP000601435">
    <property type="component" value="Unassembled WGS sequence"/>
</dbReference>
<organism evidence="1 2">
    <name type="scientific">Symbiodinium necroappetens</name>
    <dbReference type="NCBI Taxonomy" id="1628268"/>
    <lineage>
        <taxon>Eukaryota</taxon>
        <taxon>Sar</taxon>
        <taxon>Alveolata</taxon>
        <taxon>Dinophyceae</taxon>
        <taxon>Suessiales</taxon>
        <taxon>Symbiodiniaceae</taxon>
        <taxon>Symbiodinium</taxon>
    </lineage>
</organism>
<dbReference type="SUPFAM" id="SSF52540">
    <property type="entry name" value="P-loop containing nucleoside triphosphate hydrolases"/>
    <property type="match status" value="2"/>
</dbReference>
<protein>
    <recommendedName>
        <fullName evidence="3">Sulfotransferase domain-containing protein</fullName>
    </recommendedName>
</protein>
<gene>
    <name evidence="1" type="ORF">SNEC2469_LOCUS20177</name>
</gene>
<dbReference type="OrthoDB" id="430310at2759"/>
<evidence type="ECO:0008006" key="3">
    <source>
        <dbReference type="Google" id="ProtNLM"/>
    </source>
</evidence>
<evidence type="ECO:0000313" key="1">
    <source>
        <dbReference type="EMBL" id="CAE7700363.1"/>
    </source>
</evidence>
<proteinExistence type="predicted"/>
<dbReference type="AlphaFoldDB" id="A0A812WPJ1"/>
<sequence>DFTDHVSATLEKMASFLGVSASGFPLDVALGRTNSQSSTGGRGVDTVQRHPVRIGVYEISGRRPMLCATRRVIYSKMQDVCRVLNSSFAVRYDACLGGGTGECTDKGIQTDPARAVTTMALPLNSFPASIEEAPSNLIVFGGFAKCSSSHIFRVLQSHPNTVTFGKQVGSLPGAEIEFEMAAFAIARNLQIPGKPVISACTGMPLKVLKECQRLVGWIRGKYDNSTPAVLVITDIFFLEKKALARRWAGKVKLLFVVREPADYLWAAYNFWILPGEPKGLQNDWTDTTKHTRSPELFHDLVVADGKMPAWQPRSDKVTGLWFNLIQDLKNASATTLVLKSEDSIDHVSATMEIMASFLGVRASGFALDVASGRTSSQASTEGRGVNIIQEDPVATGVYEISGSRPMLCATRRVIYSKTQDLCRVLSSAFEVRYDACLGGGTSNCTDTGVHTPASKLTRAWKIHPARAVTTTALPLNSFPASIEEAPSNLIVVGGFAKCSSSHIFRVLQSHPNTVTFGKQVGSLPGAEIEFEMAAFAIARNLQIPGKPIISACTGLALKSQKECTRLASYVRGSYDNSTAAVLIITDIFFLEKKALARRWAGKVKLLFVVREPADYLWAAYNFWILPGEPKGLQDDWTDRTTHSRSPELFHDLVVADGMMPAWQPRSNKVTGLWFNLNQDLKN</sequence>
<dbReference type="Gene3D" id="3.40.50.300">
    <property type="entry name" value="P-loop containing nucleotide triphosphate hydrolases"/>
    <property type="match status" value="2"/>
</dbReference>
<reference evidence="1" key="1">
    <citation type="submission" date="2021-02" db="EMBL/GenBank/DDBJ databases">
        <authorList>
            <person name="Dougan E. K."/>
            <person name="Rhodes N."/>
            <person name="Thang M."/>
            <person name="Chan C."/>
        </authorList>
    </citation>
    <scope>NUCLEOTIDE SEQUENCE</scope>
</reference>
<name>A0A812WPJ1_9DINO</name>
<evidence type="ECO:0000313" key="2">
    <source>
        <dbReference type="Proteomes" id="UP000601435"/>
    </source>
</evidence>
<feature type="non-terminal residue" evidence="1">
    <location>
        <position position="682"/>
    </location>
</feature>